<accession>A0AAJ1MIP7</accession>
<reference evidence="3 4" key="1">
    <citation type="submission" date="2022-12" db="EMBL/GenBank/DDBJ databases">
        <title>Metagenome assembled genome from gulf of manar.</title>
        <authorList>
            <person name="Kohli P."/>
            <person name="Pk S."/>
            <person name="Venkata Ramana C."/>
            <person name="Sasikala C."/>
        </authorList>
    </citation>
    <scope>NUCLEOTIDE SEQUENCE [LARGE SCALE GENOMIC DNA]</scope>
    <source>
        <strain evidence="3">JB008</strain>
    </source>
</reference>
<sequence length="385" mass="43337">MKSFRRPVSILVFSIIMLLAPILTVLANAVINILPLWGPGNIFSRMLWSDIIILLVYPIAAVSIYSVTKAGWWVFIASAAGIFVYNIAAYVNNPMISIIGVIMFNLLLFFSAGFFFRKHTIAPYFNPRLRWWEQACRYDIDLGVALEYSDSYELGYLEDISMGGCFIRISEKVEVGVIYPLTLSLGTEMSVSVRGRIMRTVTDDCSLPGYGVMFSSLTETEKSGLSKMMAGLYKLGIGEAPGAGVGSEQREFDRYSVNISISFRYEGEILPARLINLSSTGACLETMMDMEMGEFCGFYCTLGYNSADVDGVIKWKKKLEHHKHYGIAFINQSKKQRADISQILGTIKALGGRERSRDKEEYEKLIERTLPLTPYRMFHRSGQDQ</sequence>
<feature type="transmembrane region" description="Helical" evidence="1">
    <location>
        <begin position="72"/>
        <end position="90"/>
    </location>
</feature>
<feature type="domain" description="PilZ" evidence="2">
    <location>
        <begin position="137"/>
        <end position="228"/>
    </location>
</feature>
<evidence type="ECO:0000259" key="2">
    <source>
        <dbReference type="Pfam" id="PF07238"/>
    </source>
</evidence>
<comment type="caution">
    <text evidence="3">The sequence shown here is derived from an EMBL/GenBank/DDBJ whole genome shotgun (WGS) entry which is preliminary data.</text>
</comment>
<dbReference type="Pfam" id="PF07238">
    <property type="entry name" value="PilZ"/>
    <property type="match status" value="2"/>
</dbReference>
<dbReference type="SUPFAM" id="SSF141371">
    <property type="entry name" value="PilZ domain-like"/>
    <property type="match status" value="2"/>
</dbReference>
<proteinExistence type="predicted"/>
<feature type="transmembrane region" description="Helical" evidence="1">
    <location>
        <begin position="12"/>
        <end position="34"/>
    </location>
</feature>
<organism evidence="3 4">
    <name type="scientific">Candidatus Thalassospirochaeta sargassi</name>
    <dbReference type="NCBI Taxonomy" id="3119039"/>
    <lineage>
        <taxon>Bacteria</taxon>
        <taxon>Pseudomonadati</taxon>
        <taxon>Spirochaetota</taxon>
        <taxon>Spirochaetia</taxon>
        <taxon>Spirochaetales</taxon>
        <taxon>Spirochaetaceae</taxon>
        <taxon>Candidatus Thalassospirochaeta</taxon>
    </lineage>
</organism>
<evidence type="ECO:0000313" key="3">
    <source>
        <dbReference type="EMBL" id="MDC7226548.1"/>
    </source>
</evidence>
<dbReference type="InterPro" id="IPR009875">
    <property type="entry name" value="PilZ_domain"/>
</dbReference>
<keyword evidence="1" id="KW-0812">Transmembrane</keyword>
<dbReference type="GO" id="GO:0035438">
    <property type="term" value="F:cyclic-di-GMP binding"/>
    <property type="evidence" value="ECO:0007669"/>
    <property type="project" value="InterPro"/>
</dbReference>
<feature type="transmembrane region" description="Helical" evidence="1">
    <location>
        <begin position="46"/>
        <end position="65"/>
    </location>
</feature>
<feature type="transmembrane region" description="Helical" evidence="1">
    <location>
        <begin position="96"/>
        <end position="116"/>
    </location>
</feature>
<keyword evidence="1" id="KW-1133">Transmembrane helix</keyword>
<dbReference type="Gene3D" id="2.40.10.220">
    <property type="entry name" value="predicted glycosyltransferase like domains"/>
    <property type="match status" value="2"/>
</dbReference>
<dbReference type="AlphaFoldDB" id="A0AAJ1MIP7"/>
<keyword evidence="1" id="KW-0472">Membrane</keyword>
<feature type="domain" description="PilZ" evidence="2">
    <location>
        <begin position="248"/>
        <end position="344"/>
    </location>
</feature>
<name>A0AAJ1MIP7_9SPIO</name>
<gene>
    <name evidence="3" type="ORF">PQJ61_07265</name>
</gene>
<evidence type="ECO:0000313" key="4">
    <source>
        <dbReference type="Proteomes" id="UP001221217"/>
    </source>
</evidence>
<protein>
    <submittedName>
        <fullName evidence="3">PilZ domain-containing protein</fullName>
    </submittedName>
</protein>
<dbReference type="EMBL" id="JAQQAL010000014">
    <property type="protein sequence ID" value="MDC7226548.1"/>
    <property type="molecule type" value="Genomic_DNA"/>
</dbReference>
<dbReference type="Proteomes" id="UP001221217">
    <property type="component" value="Unassembled WGS sequence"/>
</dbReference>
<evidence type="ECO:0000256" key="1">
    <source>
        <dbReference type="SAM" id="Phobius"/>
    </source>
</evidence>